<feature type="region of interest" description="Disordered" evidence="11">
    <location>
        <begin position="575"/>
        <end position="672"/>
    </location>
</feature>
<dbReference type="GO" id="GO:0016787">
    <property type="term" value="F:hydrolase activity"/>
    <property type="evidence" value="ECO:0007669"/>
    <property type="project" value="UniProtKB-KW"/>
</dbReference>
<comment type="similarity">
    <text evidence="2 10">Belongs to the ANKZF1/VMS1 family.</text>
</comment>
<comment type="domain">
    <text evidence="10">The VLRF1 domain mediates binding to the 60S ribosomal subunit.</text>
</comment>
<organism evidence="13">
    <name type="scientific">Eremomyces bilateralis CBS 781.70</name>
    <dbReference type="NCBI Taxonomy" id="1392243"/>
    <lineage>
        <taxon>Eukaryota</taxon>
        <taxon>Fungi</taxon>
        <taxon>Dikarya</taxon>
        <taxon>Ascomycota</taxon>
        <taxon>Pezizomycotina</taxon>
        <taxon>Dothideomycetes</taxon>
        <taxon>Dothideomycetes incertae sedis</taxon>
        <taxon>Eremomycetales</taxon>
        <taxon>Eremomycetaceae</taxon>
        <taxon>Eremomyces</taxon>
    </lineage>
</organism>
<keyword evidence="9" id="KW-0175">Coiled coil</keyword>
<evidence type="ECO:0000256" key="1">
    <source>
        <dbReference type="ARBA" id="ARBA00004496"/>
    </source>
</evidence>
<evidence type="ECO:0000256" key="3">
    <source>
        <dbReference type="ARBA" id="ARBA00022490"/>
    </source>
</evidence>
<dbReference type="GO" id="GO:0004519">
    <property type="term" value="F:endonuclease activity"/>
    <property type="evidence" value="ECO:0007669"/>
    <property type="project" value="UniProtKB-KW"/>
</dbReference>
<sequence>MASPQSSRQDDLVRRHLYLFDLPKELLETLTLASTYTAVSPTTEYHPKPKADPLKSEAADQTIKSTSCGLCSQTFANLQEQREHVRSDYHRYNLKRKIKAQPAITEAEFDRLIGDLDESISGSESDESDAEEQEEADKTRDNLSLLLKKQAKISPESSEDSTNHTVRLGKQPVIWFSSKILPADTKLSVYRAVFSQAEQDEPSHLVDTIRRKQLEPKLPPKKPKSSATPSSADSPTYFLCMIGGGHFAGMVVSLRPKPSGAKTHTGAPDRHATVLAHKTFHRYTTRRKQGGGQSSNDAAKGAAHSAGSSLRRYNEAALIAEIRALLVEWKPMIDAAELLFVRAAGTANRATLFGEHHGQAIRRDDPRIRGFPFSTRRATQGELMRAFVEVTKAKVAKVEEEPHRDQLAGLGAPQRKQSPSRKPAPEKKVLSEEEQMQMHHTTQIASLIRRARAPALLSYLSSNSLDADYNLHPDVAIPGIPSHQRASLAAPLHLASKLSIPAIVSALLVKGNSNPTTRNADGKTAAQLASDRATKDAFRIARAEIGETKWNWDAAAVGAPLSKAEVVAQVAREKAEAEAEETERRKVEMDRIEQEREEEGRREREREGARWGRGSTVAGKAVGKIAAGRNQSGQERREEEMRGMDAQMRMRVERERRARAAEERMRRLQGDS</sequence>
<feature type="region of interest" description="Disordered" evidence="11">
    <location>
        <begin position="398"/>
        <end position="431"/>
    </location>
</feature>
<name>A0A6G1G3F9_9PEZI</name>
<evidence type="ECO:0000256" key="4">
    <source>
        <dbReference type="ARBA" id="ARBA00022722"/>
    </source>
</evidence>
<evidence type="ECO:0000256" key="8">
    <source>
        <dbReference type="ARBA" id="ARBA00023043"/>
    </source>
</evidence>
<dbReference type="OrthoDB" id="429841at2759"/>
<dbReference type="InterPro" id="IPR013087">
    <property type="entry name" value="Znf_C2H2_type"/>
</dbReference>
<feature type="region of interest" description="Disordered" evidence="11">
    <location>
        <begin position="118"/>
        <end position="141"/>
    </location>
</feature>
<dbReference type="Proteomes" id="UP000504638">
    <property type="component" value="Unplaced"/>
</dbReference>
<evidence type="ECO:0000313" key="15">
    <source>
        <dbReference type="RefSeq" id="XP_033534179.1"/>
    </source>
</evidence>
<reference evidence="13 15" key="1">
    <citation type="submission" date="2020-01" db="EMBL/GenBank/DDBJ databases">
        <authorList>
            <consortium name="DOE Joint Genome Institute"/>
            <person name="Haridas S."/>
            <person name="Albert R."/>
            <person name="Binder M."/>
            <person name="Bloem J."/>
            <person name="Labutti K."/>
            <person name="Salamov A."/>
            <person name="Andreopoulos B."/>
            <person name="Baker S.E."/>
            <person name="Barry K."/>
            <person name="Bills G."/>
            <person name="Bluhm B.H."/>
            <person name="Cannon C."/>
            <person name="Castanera R."/>
            <person name="Culley D.E."/>
            <person name="Daum C."/>
            <person name="Ezra D."/>
            <person name="Gonzalez J.B."/>
            <person name="Henrissat B."/>
            <person name="Kuo A."/>
            <person name="Liang C."/>
            <person name="Lipzen A."/>
            <person name="Lutzoni F."/>
            <person name="Magnuson J."/>
            <person name="Mondo S."/>
            <person name="Nolan M."/>
            <person name="Ohm R."/>
            <person name="Pangilinan J."/>
            <person name="Park H.-J."/>
            <person name="Ramirez L."/>
            <person name="Alfaro M."/>
            <person name="Sun H."/>
            <person name="Tritt A."/>
            <person name="Yoshinaga Y."/>
            <person name="Zwiers L.-H."/>
            <person name="Turgeon B.G."/>
            <person name="Goodwin S.B."/>
            <person name="Spatafora J.W."/>
            <person name="Crous P.W."/>
            <person name="Grigoriev I.V."/>
        </authorList>
    </citation>
    <scope>NUCLEOTIDE SEQUENCE</scope>
    <source>
        <strain evidence="13 15">CBS 781.70</strain>
    </source>
</reference>
<dbReference type="PANTHER" id="PTHR16036:SF2">
    <property type="entry name" value="TRNA ENDONUCLEASE ANKZF1"/>
    <property type="match status" value="1"/>
</dbReference>
<evidence type="ECO:0000256" key="11">
    <source>
        <dbReference type="SAM" id="MobiDB-lite"/>
    </source>
</evidence>
<dbReference type="GO" id="GO:0036503">
    <property type="term" value="P:ERAD pathway"/>
    <property type="evidence" value="ECO:0007669"/>
    <property type="project" value="TreeGrafter"/>
</dbReference>
<evidence type="ECO:0000256" key="7">
    <source>
        <dbReference type="ARBA" id="ARBA00022801"/>
    </source>
</evidence>
<evidence type="ECO:0000259" key="12">
    <source>
        <dbReference type="PROSITE" id="PS52044"/>
    </source>
</evidence>
<feature type="compositionally biased region" description="Basic and acidic residues" evidence="11">
    <location>
        <begin position="634"/>
        <end position="672"/>
    </location>
</feature>
<evidence type="ECO:0000256" key="10">
    <source>
        <dbReference type="PROSITE-ProRule" id="PRU01389"/>
    </source>
</evidence>
<keyword evidence="5" id="KW-0677">Repeat</keyword>
<proteinExistence type="inferred from homology"/>
<keyword evidence="3 10" id="KW-0963">Cytoplasm</keyword>
<dbReference type="InterPro" id="IPR047139">
    <property type="entry name" value="ANKZ1/VMS1"/>
</dbReference>
<feature type="active site" evidence="10">
    <location>
        <position position="293"/>
    </location>
</feature>
<evidence type="ECO:0000313" key="14">
    <source>
        <dbReference type="Proteomes" id="UP000504638"/>
    </source>
</evidence>
<dbReference type="PROSITE" id="PS00028">
    <property type="entry name" value="ZINC_FINGER_C2H2_1"/>
    <property type="match status" value="1"/>
</dbReference>
<dbReference type="Pfam" id="PF18826">
    <property type="entry name" value="bVLRF1"/>
    <property type="match status" value="1"/>
</dbReference>
<accession>A0A6G1G3F9</accession>
<feature type="compositionally biased region" description="Basic and acidic residues" evidence="11">
    <location>
        <begin position="575"/>
        <end position="610"/>
    </location>
</feature>
<keyword evidence="6 10" id="KW-0255">Endonuclease</keyword>
<reference evidence="15" key="3">
    <citation type="submission" date="2025-04" db="UniProtKB">
        <authorList>
            <consortium name="RefSeq"/>
        </authorList>
    </citation>
    <scope>IDENTIFICATION</scope>
    <source>
        <strain evidence="15">CBS 781.70</strain>
    </source>
</reference>
<feature type="region of interest" description="Disordered" evidence="11">
    <location>
        <begin position="200"/>
        <end position="232"/>
    </location>
</feature>
<keyword evidence="4 10" id="KW-0540">Nuclease</keyword>
<dbReference type="EMBL" id="ML975157">
    <property type="protein sequence ID" value="KAF1812548.1"/>
    <property type="molecule type" value="Genomic_DNA"/>
</dbReference>
<keyword evidence="14" id="KW-1185">Reference proteome</keyword>
<evidence type="ECO:0000256" key="2">
    <source>
        <dbReference type="ARBA" id="ARBA00009262"/>
    </source>
</evidence>
<evidence type="ECO:0000256" key="5">
    <source>
        <dbReference type="ARBA" id="ARBA00022737"/>
    </source>
</evidence>
<reference evidence="15" key="2">
    <citation type="submission" date="2020-04" db="EMBL/GenBank/DDBJ databases">
        <authorList>
            <consortium name="NCBI Genome Project"/>
        </authorList>
    </citation>
    <scope>NUCLEOTIDE SEQUENCE</scope>
    <source>
        <strain evidence="15">CBS 781.70</strain>
    </source>
</reference>
<dbReference type="AlphaFoldDB" id="A0A6G1G3F9"/>
<gene>
    <name evidence="13 15" type="ORF">P152DRAFT_435795</name>
</gene>
<feature type="compositionally biased region" description="Low complexity" evidence="11">
    <location>
        <begin position="612"/>
        <end position="628"/>
    </location>
</feature>
<feature type="domain" description="VLRF1" evidence="12">
    <location>
        <begin position="233"/>
        <end position="393"/>
    </location>
</feature>
<dbReference type="InterPro" id="IPR036770">
    <property type="entry name" value="Ankyrin_rpt-contain_sf"/>
</dbReference>
<feature type="compositionally biased region" description="Acidic residues" evidence="11">
    <location>
        <begin position="124"/>
        <end position="135"/>
    </location>
</feature>
<evidence type="ECO:0000256" key="9">
    <source>
        <dbReference type="ARBA" id="ARBA00023054"/>
    </source>
</evidence>
<dbReference type="InterPro" id="IPR041175">
    <property type="entry name" value="VLRF1/Vms1"/>
</dbReference>
<feature type="region of interest" description="Disordered" evidence="11">
    <location>
        <begin position="284"/>
        <end position="306"/>
    </location>
</feature>
<protein>
    <recommendedName>
        <fullName evidence="12">VLRF1 domain-containing protein</fullName>
    </recommendedName>
</protein>
<keyword evidence="8" id="KW-0040">ANK repeat</keyword>
<feature type="compositionally biased region" description="Basic and acidic residues" evidence="11">
    <location>
        <begin position="201"/>
        <end position="215"/>
    </location>
</feature>
<comment type="subcellular location">
    <subcellularLocation>
        <location evidence="1">Cytoplasm</location>
    </subcellularLocation>
</comment>
<dbReference type="PROSITE" id="PS52044">
    <property type="entry name" value="VLRF1"/>
    <property type="match status" value="1"/>
</dbReference>
<evidence type="ECO:0000313" key="13">
    <source>
        <dbReference type="EMBL" id="KAF1812548.1"/>
    </source>
</evidence>
<dbReference type="GO" id="GO:0005737">
    <property type="term" value="C:cytoplasm"/>
    <property type="evidence" value="ECO:0007669"/>
    <property type="project" value="UniProtKB-SubCell"/>
</dbReference>
<dbReference type="PANTHER" id="PTHR16036">
    <property type="entry name" value="ANKYRIN REPEAT AND ZINC FINGER DOMAIN-CONTAINING PROTEIN 1"/>
    <property type="match status" value="1"/>
</dbReference>
<dbReference type="Gene3D" id="1.25.40.20">
    <property type="entry name" value="Ankyrin repeat-containing domain"/>
    <property type="match status" value="1"/>
</dbReference>
<evidence type="ECO:0000256" key="6">
    <source>
        <dbReference type="ARBA" id="ARBA00022759"/>
    </source>
</evidence>
<dbReference type="RefSeq" id="XP_033534179.1">
    <property type="nucleotide sequence ID" value="XM_033677537.1"/>
</dbReference>
<keyword evidence="7 10" id="KW-0378">Hydrolase</keyword>
<dbReference type="GeneID" id="54418107"/>